<evidence type="ECO:0000313" key="6">
    <source>
        <dbReference type="EMBL" id="MBC5660543.1"/>
    </source>
</evidence>
<accession>A0A923LDF9</accession>
<proteinExistence type="predicted"/>
<dbReference type="EMBL" id="JACOOR010000007">
    <property type="protein sequence ID" value="MBC5660543.1"/>
    <property type="molecule type" value="Genomic_DNA"/>
</dbReference>
<dbReference type="Proteomes" id="UP000649345">
    <property type="component" value="Unassembled WGS sequence"/>
</dbReference>
<name>A0A923LDF9_9FIRM</name>
<gene>
    <name evidence="6" type="ORF">H8S44_12275</name>
</gene>
<dbReference type="PANTHER" id="PTHR43641">
    <property type="entry name" value="FORMATE ACETYLTRANSFERASE 3-RELATED"/>
    <property type="match status" value="1"/>
</dbReference>
<reference evidence="6" key="1">
    <citation type="submission" date="2020-08" db="EMBL/GenBank/DDBJ databases">
        <title>Genome public.</title>
        <authorList>
            <person name="Liu C."/>
            <person name="Sun Q."/>
        </authorList>
    </citation>
    <scope>NUCLEOTIDE SEQUENCE</scope>
    <source>
        <strain evidence="6">NSJ-68</strain>
    </source>
</reference>
<comment type="caution">
    <text evidence="6">The sequence shown here is derived from an EMBL/GenBank/DDBJ whole genome shotgun (WGS) entry which is preliminary data.</text>
</comment>
<feature type="domain" description="Glycine radical" evidence="4">
    <location>
        <begin position="671"/>
        <end position="792"/>
    </location>
</feature>
<dbReference type="Gene3D" id="3.20.70.20">
    <property type="match status" value="1"/>
</dbReference>
<dbReference type="InterPro" id="IPR001150">
    <property type="entry name" value="Gly_radical"/>
</dbReference>
<keyword evidence="7" id="KW-1185">Reference proteome</keyword>
<feature type="modified residue" description="Glycine radical" evidence="3">
    <location>
        <position position="767"/>
    </location>
</feature>
<dbReference type="NCBIfam" id="TIGR01774">
    <property type="entry name" value="PFL2-3"/>
    <property type="match status" value="1"/>
</dbReference>
<dbReference type="InterPro" id="IPR010098">
    <property type="entry name" value="PFL2/GDeHydtase_fam"/>
</dbReference>
<dbReference type="AlphaFoldDB" id="A0A923LDF9"/>
<dbReference type="PANTHER" id="PTHR43641:SF3">
    <property type="entry name" value="DEHYDRATASE PFLD-RELATED"/>
    <property type="match status" value="1"/>
</dbReference>
<dbReference type="PROSITE" id="PS51554">
    <property type="entry name" value="PFL"/>
    <property type="match status" value="1"/>
</dbReference>
<dbReference type="GO" id="GO:0016829">
    <property type="term" value="F:lyase activity"/>
    <property type="evidence" value="ECO:0007669"/>
    <property type="project" value="UniProtKB-KW"/>
</dbReference>
<dbReference type="Pfam" id="PF02901">
    <property type="entry name" value="PFL-like"/>
    <property type="match status" value="1"/>
</dbReference>
<dbReference type="Pfam" id="PF01228">
    <property type="entry name" value="Gly_radical"/>
    <property type="match status" value="1"/>
</dbReference>
<evidence type="ECO:0000256" key="1">
    <source>
        <dbReference type="ARBA" id="ARBA00022818"/>
    </source>
</evidence>
<dbReference type="RefSeq" id="WP_186873714.1">
    <property type="nucleotide sequence ID" value="NZ_JACOOR010000007.1"/>
</dbReference>
<evidence type="ECO:0000256" key="2">
    <source>
        <dbReference type="ARBA" id="ARBA00023239"/>
    </source>
</evidence>
<keyword evidence="2" id="KW-0456">Lyase</keyword>
<dbReference type="GO" id="GO:0005829">
    <property type="term" value="C:cytosol"/>
    <property type="evidence" value="ECO:0007669"/>
    <property type="project" value="TreeGrafter"/>
</dbReference>
<protein>
    <submittedName>
        <fullName evidence="6">Formate C-acetyltransferase/glycerol dehydratase family glycyl radical enzyme</fullName>
    </submittedName>
</protein>
<evidence type="ECO:0000313" key="7">
    <source>
        <dbReference type="Proteomes" id="UP000649345"/>
    </source>
</evidence>
<dbReference type="SUPFAM" id="SSF51998">
    <property type="entry name" value="PFL-like glycyl radical enzymes"/>
    <property type="match status" value="1"/>
</dbReference>
<sequence length="793" mass="89183">MENFINLVKQIPVTERIERLKEQTLTEPRYLTVEQARIITRVYKEYSEESVAMKRARALKAAAEELELRIDEGELIVGNRSRESCGGVVFPEGGIKWLENEIDILETRPQDKFHVRPEDREYFFRELVPFWEGMTLEDNVAAALPAEIKGCEVVGKLNQKDHAQGHICPNVQEWLEKGPAGLLAEAREKLAAATEEKKEFYRSTELVLEGAIRFMERYAELAEQLAESCPVEKAEEKENYLKIAEVCRNLSRKPAESFREAVQGMWFLIVLLQLESNASSFTPGRADQYLYPYYRKDLDEGRMTLEEAQEILDAAFIKFNQIVYMRNTDGAAFFAGFPIGFNIAVGGQRADGSDAVNELSHLILHAEEHVRMRQPNLSARVHKNSPHSYLKHVAEVISLGTGMPQLFNDEAVVPALEKAGYSHEDAMNYAIVGCVELSVPGKALGFSDAGMFNLVKALELTLNDGVCMQSGKQIGLKLGTLEDFQSFEELEEAYKKQIYYFTEQMEQGLQIVEAMHKKYMVSPMLSCVIDDCMKQGLDVTAGGAVYNKSGIQLIQVANVADSLAALKELVYDKKEITAKELLYQLRNNYPDEKVRQIMLTHAPKYGNDVEWVDNMGEKWVECFKEKIETYKNYRGGNYTIGLYTVSAHVPMGIKVAATPDGRRSGEPLADGGLSAVYGRDRKGPTALLRSVSRINSGNAANGSLLNMKFAPQMFADDEGIEKFCGIIRGFIELKINHVQFNVVNKEDLIAAKKNPENYRHLLVRVAGYTANYVDLAEKLQDEIIARTEYGGNA</sequence>
<evidence type="ECO:0000256" key="3">
    <source>
        <dbReference type="PROSITE-ProRule" id="PRU00493"/>
    </source>
</evidence>
<dbReference type="InterPro" id="IPR004184">
    <property type="entry name" value="PFL_dom"/>
</dbReference>
<keyword evidence="1 3" id="KW-0556">Organic radical</keyword>
<dbReference type="InterPro" id="IPR051215">
    <property type="entry name" value="GRE"/>
</dbReference>
<organism evidence="6 7">
    <name type="scientific">Anaerosacchariphilus hominis</name>
    <dbReference type="NCBI Taxonomy" id="2763017"/>
    <lineage>
        <taxon>Bacteria</taxon>
        <taxon>Bacillati</taxon>
        <taxon>Bacillota</taxon>
        <taxon>Clostridia</taxon>
        <taxon>Lachnospirales</taxon>
        <taxon>Lachnospiraceae</taxon>
        <taxon>Anaerosacchariphilus</taxon>
    </lineage>
</organism>
<feature type="domain" description="PFL" evidence="5">
    <location>
        <begin position="15"/>
        <end position="663"/>
    </location>
</feature>
<evidence type="ECO:0000259" key="5">
    <source>
        <dbReference type="PROSITE" id="PS51554"/>
    </source>
</evidence>
<evidence type="ECO:0000259" key="4">
    <source>
        <dbReference type="PROSITE" id="PS51149"/>
    </source>
</evidence>
<dbReference type="PROSITE" id="PS51149">
    <property type="entry name" value="GLY_RADICAL_2"/>
    <property type="match status" value="1"/>
</dbReference>